<gene>
    <name evidence="1" type="ORF">CEPIT_LOCUS2762</name>
</gene>
<comment type="caution">
    <text evidence="1">The sequence shown here is derived from an EMBL/GenBank/DDBJ whole genome shotgun (WGS) entry which is preliminary data.</text>
</comment>
<feature type="non-terminal residue" evidence="1">
    <location>
        <position position="23"/>
    </location>
</feature>
<protein>
    <submittedName>
        <fullName evidence="1">Uncharacterized protein</fullName>
    </submittedName>
</protein>
<organism evidence="1 2">
    <name type="scientific">Cuscuta epithymum</name>
    <dbReference type="NCBI Taxonomy" id="186058"/>
    <lineage>
        <taxon>Eukaryota</taxon>
        <taxon>Viridiplantae</taxon>
        <taxon>Streptophyta</taxon>
        <taxon>Embryophyta</taxon>
        <taxon>Tracheophyta</taxon>
        <taxon>Spermatophyta</taxon>
        <taxon>Magnoliopsida</taxon>
        <taxon>eudicotyledons</taxon>
        <taxon>Gunneridae</taxon>
        <taxon>Pentapetalae</taxon>
        <taxon>asterids</taxon>
        <taxon>lamiids</taxon>
        <taxon>Solanales</taxon>
        <taxon>Convolvulaceae</taxon>
        <taxon>Cuscuteae</taxon>
        <taxon>Cuscuta</taxon>
        <taxon>Cuscuta subgen. Cuscuta</taxon>
    </lineage>
</organism>
<evidence type="ECO:0000313" key="1">
    <source>
        <dbReference type="EMBL" id="CAH9068490.1"/>
    </source>
</evidence>
<reference evidence="1" key="1">
    <citation type="submission" date="2022-07" db="EMBL/GenBank/DDBJ databases">
        <authorList>
            <person name="Macas J."/>
            <person name="Novak P."/>
            <person name="Neumann P."/>
        </authorList>
    </citation>
    <scope>NUCLEOTIDE SEQUENCE</scope>
</reference>
<dbReference type="Proteomes" id="UP001152523">
    <property type="component" value="Unassembled WGS sequence"/>
</dbReference>
<proteinExistence type="predicted"/>
<accession>A0AAV0C5H0</accession>
<dbReference type="AlphaFoldDB" id="A0AAV0C5H0"/>
<evidence type="ECO:0000313" key="2">
    <source>
        <dbReference type="Proteomes" id="UP001152523"/>
    </source>
</evidence>
<keyword evidence="2" id="KW-1185">Reference proteome</keyword>
<sequence length="23" mass="2759">MPTFNVSDFYMDDNEMNTDIIMD</sequence>
<dbReference type="EMBL" id="CAMAPF010000015">
    <property type="protein sequence ID" value="CAH9068490.1"/>
    <property type="molecule type" value="Genomic_DNA"/>
</dbReference>
<name>A0AAV0C5H0_9ASTE</name>